<comment type="miscellaneous">
    <text evidence="13">In eukaryotes there are cytoplasmic, mitochondrial and chloroplastic isozymes.</text>
</comment>
<evidence type="ECO:0000256" key="13">
    <source>
        <dbReference type="RuleBase" id="RU000480"/>
    </source>
</evidence>
<protein>
    <recommendedName>
        <fullName evidence="13">Aspartate aminotransferase</fullName>
        <ecNumber evidence="13">2.6.1.1</ecNumber>
    </recommendedName>
</protein>
<feature type="domain" description="Aminotransferase class I/classII large" evidence="14">
    <location>
        <begin position="58"/>
        <end position="426"/>
    </location>
</feature>
<dbReference type="InterPro" id="IPR015424">
    <property type="entry name" value="PyrdxlP-dep_Trfase"/>
</dbReference>
<evidence type="ECO:0000256" key="4">
    <source>
        <dbReference type="ARBA" id="ARBA00011738"/>
    </source>
</evidence>
<keyword evidence="5" id="KW-0963">Cytoplasm</keyword>
<comment type="similarity">
    <text evidence="3">Belongs to the class-I pyridoxal-phosphate-dependent aminotransferase family.</text>
</comment>
<dbReference type="PANTHER" id="PTHR11879">
    <property type="entry name" value="ASPARTATE AMINOTRANSFERASE"/>
    <property type="match status" value="1"/>
</dbReference>
<dbReference type="PRINTS" id="PR00799">
    <property type="entry name" value="TRANSAMINASE"/>
</dbReference>
<evidence type="ECO:0000313" key="15">
    <source>
        <dbReference type="EMBL" id="KAK2712235.1"/>
    </source>
</evidence>
<evidence type="ECO:0000256" key="8">
    <source>
        <dbReference type="ARBA" id="ARBA00022898"/>
    </source>
</evidence>
<evidence type="ECO:0000256" key="10">
    <source>
        <dbReference type="ARBA" id="ARBA00048507"/>
    </source>
</evidence>
<evidence type="ECO:0000256" key="11">
    <source>
        <dbReference type="ARBA" id="ARBA00048761"/>
    </source>
</evidence>
<gene>
    <name evidence="15" type="ORF">QYM36_011054</name>
</gene>
<dbReference type="PROSITE" id="PS00105">
    <property type="entry name" value="AA_TRANSFER_CLASS_1"/>
    <property type="match status" value="1"/>
</dbReference>
<comment type="catalytic activity">
    <reaction evidence="11">
        <text>3-sulfino-L-alanine + 2-oxoglutarate = 3-sulfinopyruvate + L-glutamate</text>
        <dbReference type="Rhea" id="RHEA:70295"/>
        <dbReference type="ChEBI" id="CHEBI:16810"/>
        <dbReference type="ChEBI" id="CHEBI:29985"/>
        <dbReference type="ChEBI" id="CHEBI:61085"/>
        <dbReference type="ChEBI" id="CHEBI:140699"/>
    </reaction>
    <physiologicalReaction direction="right-to-left" evidence="11">
        <dbReference type="Rhea" id="RHEA:70297"/>
    </physiologicalReaction>
</comment>
<dbReference type="SUPFAM" id="SSF53383">
    <property type="entry name" value="PLP-dependent transferases"/>
    <property type="match status" value="1"/>
</dbReference>
<evidence type="ECO:0000256" key="2">
    <source>
        <dbReference type="ARBA" id="ARBA00004496"/>
    </source>
</evidence>
<dbReference type="PANTHER" id="PTHR11879:SF55">
    <property type="entry name" value="GLUTAMATE OXALOACETATE TRANSAMINASE 1, ISOFORM B"/>
    <property type="match status" value="1"/>
</dbReference>
<comment type="catalytic activity">
    <reaction evidence="9">
        <text>(2S)-2-aminobutanoate + 2-oxoglutarate = 2-oxobutanoate + L-glutamate</text>
        <dbReference type="Rhea" id="RHEA:70223"/>
        <dbReference type="ChEBI" id="CHEBI:16763"/>
        <dbReference type="ChEBI" id="CHEBI:16810"/>
        <dbReference type="ChEBI" id="CHEBI:29985"/>
        <dbReference type="ChEBI" id="CHEBI:74359"/>
    </reaction>
    <physiologicalReaction direction="right-to-left" evidence="9">
        <dbReference type="Rhea" id="RHEA:70225"/>
    </physiologicalReaction>
</comment>
<dbReference type="GO" id="GO:0005829">
    <property type="term" value="C:cytosol"/>
    <property type="evidence" value="ECO:0007669"/>
    <property type="project" value="TreeGrafter"/>
</dbReference>
<comment type="subcellular location">
    <subcellularLocation>
        <location evidence="2">Cytoplasm</location>
    </subcellularLocation>
</comment>
<dbReference type="Pfam" id="PF00155">
    <property type="entry name" value="Aminotran_1_2"/>
    <property type="match status" value="1"/>
</dbReference>
<dbReference type="GO" id="GO:0004069">
    <property type="term" value="F:L-aspartate:2-oxoglutarate aminotransferase activity"/>
    <property type="evidence" value="ECO:0007669"/>
    <property type="project" value="UniProtKB-EC"/>
</dbReference>
<dbReference type="EC" id="2.6.1.1" evidence="13"/>
<dbReference type="GO" id="GO:0006532">
    <property type="term" value="P:aspartate biosynthetic process"/>
    <property type="evidence" value="ECO:0007669"/>
    <property type="project" value="TreeGrafter"/>
</dbReference>
<keyword evidence="7 13" id="KW-0808">Transferase</keyword>
<dbReference type="NCBIfam" id="NF006719">
    <property type="entry name" value="PRK09257.1"/>
    <property type="match status" value="1"/>
</dbReference>
<comment type="catalytic activity">
    <reaction evidence="10">
        <text>L-aspartate + 2-oxoglutarate = oxaloacetate + L-glutamate</text>
        <dbReference type="Rhea" id="RHEA:21824"/>
        <dbReference type="ChEBI" id="CHEBI:16452"/>
        <dbReference type="ChEBI" id="CHEBI:16810"/>
        <dbReference type="ChEBI" id="CHEBI:29985"/>
        <dbReference type="ChEBI" id="CHEBI:29991"/>
        <dbReference type="EC" id="2.6.1.1"/>
    </reaction>
    <physiologicalReaction direction="left-to-right" evidence="10">
        <dbReference type="Rhea" id="RHEA:21825"/>
    </physiologicalReaction>
</comment>
<keyword evidence="8" id="KW-0663">Pyridoxal phosphate</keyword>
<proteinExistence type="inferred from homology"/>
<dbReference type="InterPro" id="IPR015421">
    <property type="entry name" value="PyrdxlP-dep_Trfase_major"/>
</dbReference>
<reference evidence="15" key="1">
    <citation type="submission" date="2023-07" db="EMBL/GenBank/DDBJ databases">
        <title>Chromosome-level genome assembly of Artemia franciscana.</title>
        <authorList>
            <person name="Jo E."/>
        </authorList>
    </citation>
    <scope>NUCLEOTIDE SEQUENCE</scope>
    <source>
        <tissue evidence="15">Whole body</tissue>
    </source>
</reference>
<dbReference type="InterPro" id="IPR004839">
    <property type="entry name" value="Aminotransferase_I/II_large"/>
</dbReference>
<comment type="cofactor">
    <cofactor evidence="1">
        <name>pyridoxal 5'-phosphate</name>
        <dbReference type="ChEBI" id="CHEBI:597326"/>
    </cofactor>
</comment>
<dbReference type="AlphaFoldDB" id="A0AA88HMI0"/>
<comment type="catalytic activity">
    <reaction evidence="12">
        <text>L-cysteine + 2-oxoglutarate = 2-oxo-3-sulfanylpropanoate + L-glutamate</text>
        <dbReference type="Rhea" id="RHEA:17441"/>
        <dbReference type="ChEBI" id="CHEBI:16810"/>
        <dbReference type="ChEBI" id="CHEBI:29985"/>
        <dbReference type="ChEBI" id="CHEBI:35235"/>
        <dbReference type="ChEBI" id="CHEBI:57678"/>
        <dbReference type="EC" id="2.6.1.3"/>
    </reaction>
    <physiologicalReaction direction="left-to-right" evidence="12">
        <dbReference type="Rhea" id="RHEA:17442"/>
    </physiologicalReaction>
</comment>
<dbReference type="InterPro" id="IPR015422">
    <property type="entry name" value="PyrdxlP-dep_Trfase_small"/>
</dbReference>
<dbReference type="InterPro" id="IPR000796">
    <property type="entry name" value="Asp_trans"/>
</dbReference>
<dbReference type="FunFam" id="3.90.1150.10:FF:000001">
    <property type="entry name" value="Aspartate aminotransferase"/>
    <property type="match status" value="1"/>
</dbReference>
<evidence type="ECO:0000256" key="6">
    <source>
        <dbReference type="ARBA" id="ARBA00022576"/>
    </source>
</evidence>
<comment type="caution">
    <text evidence="15">The sequence shown here is derived from an EMBL/GenBank/DDBJ whole genome shotgun (WGS) entry which is preliminary data.</text>
</comment>
<evidence type="ECO:0000256" key="1">
    <source>
        <dbReference type="ARBA" id="ARBA00001933"/>
    </source>
</evidence>
<dbReference type="Proteomes" id="UP001187531">
    <property type="component" value="Unassembled WGS sequence"/>
</dbReference>
<dbReference type="GO" id="GO:0047801">
    <property type="term" value="F:L-cysteine transaminase activity"/>
    <property type="evidence" value="ECO:0007669"/>
    <property type="project" value="UniProtKB-EC"/>
</dbReference>
<evidence type="ECO:0000256" key="9">
    <source>
        <dbReference type="ARBA" id="ARBA00036027"/>
    </source>
</evidence>
<dbReference type="CDD" id="cd00609">
    <property type="entry name" value="AAT_like"/>
    <property type="match status" value="1"/>
</dbReference>
<evidence type="ECO:0000259" key="14">
    <source>
        <dbReference type="Pfam" id="PF00155"/>
    </source>
</evidence>
<name>A0AA88HMI0_ARTSF</name>
<dbReference type="FunFam" id="3.40.640.10:FF:000044">
    <property type="entry name" value="Aspartate aminotransferase"/>
    <property type="match status" value="1"/>
</dbReference>
<dbReference type="Gene3D" id="3.40.640.10">
    <property type="entry name" value="Type I PLP-dependent aspartate aminotransferase-like (Major domain)"/>
    <property type="match status" value="1"/>
</dbReference>
<keyword evidence="6 13" id="KW-0032">Aminotransferase</keyword>
<dbReference type="Gene3D" id="3.90.1150.10">
    <property type="entry name" value="Aspartate Aminotransferase, domain 1"/>
    <property type="match status" value="1"/>
</dbReference>
<dbReference type="InterPro" id="IPR004838">
    <property type="entry name" value="NHTrfase_class1_PyrdxlP-BS"/>
</dbReference>
<evidence type="ECO:0000256" key="7">
    <source>
        <dbReference type="ARBA" id="ARBA00022679"/>
    </source>
</evidence>
<evidence type="ECO:0000256" key="12">
    <source>
        <dbReference type="ARBA" id="ARBA00049350"/>
    </source>
</evidence>
<accession>A0AA88HMI0</accession>
<evidence type="ECO:0000313" key="16">
    <source>
        <dbReference type="Proteomes" id="UP001187531"/>
    </source>
</evidence>
<evidence type="ECO:0000256" key="3">
    <source>
        <dbReference type="ARBA" id="ARBA00007441"/>
    </source>
</evidence>
<sequence>MLLSSFCRRGDFQFVVADFSILRTVRLKMTTIFSSVALAAPIEVFALNKACADDSYANKVNLGVGAYRTDDGKPWVLPVVRKAEQILANDMSLNKEYLPVLGLDSAATAATRMLLGEDSEIFKNGKAIGIQSLSGTGALRVGAEFLNRILNHSVVYSSSPTWGNHGLVFRNAGFPDYRSYRYWDAANRSFDFQGMMEDLRNAPERAVIILHACAHNPTGVDPNKDQWRQIAAVIKEKNLFPFFDSAYQGFASGDLDNDAWAVRYFANQGFEFFCSQSFSKNFGLYNERIGNLTVVVNDPSVLPAIRSQITLLVRANYSNPPSHGARIVSMVLNDPALYEEWKGCIRTMANRIIAMRAGLRERLEKLGTPGKWDHITAQIGMFSYTGLNAQQVEYLVKEHHIYLLKSGRINMCGVTTKNIDYIANAIHDAVIKFQSSL</sequence>
<dbReference type="EMBL" id="JAVRJZ010000015">
    <property type="protein sequence ID" value="KAK2712235.1"/>
    <property type="molecule type" value="Genomic_DNA"/>
</dbReference>
<evidence type="ECO:0000256" key="5">
    <source>
        <dbReference type="ARBA" id="ARBA00022490"/>
    </source>
</evidence>
<comment type="subunit">
    <text evidence="4 13">Homodimer.</text>
</comment>
<dbReference type="GO" id="GO:0030170">
    <property type="term" value="F:pyridoxal phosphate binding"/>
    <property type="evidence" value="ECO:0007669"/>
    <property type="project" value="InterPro"/>
</dbReference>
<keyword evidence="16" id="KW-1185">Reference proteome</keyword>
<organism evidence="15 16">
    <name type="scientific">Artemia franciscana</name>
    <name type="common">Brine shrimp</name>
    <name type="synonym">Artemia sanfranciscana</name>
    <dbReference type="NCBI Taxonomy" id="6661"/>
    <lineage>
        <taxon>Eukaryota</taxon>
        <taxon>Metazoa</taxon>
        <taxon>Ecdysozoa</taxon>
        <taxon>Arthropoda</taxon>
        <taxon>Crustacea</taxon>
        <taxon>Branchiopoda</taxon>
        <taxon>Anostraca</taxon>
        <taxon>Artemiidae</taxon>
        <taxon>Artemia</taxon>
    </lineage>
</organism>